<sequence>MGLKQITDLVNIGGSVTETVAGTFAETQIGINLSPVNRQVFVITDVAFTSGEPERIPVTTTVVSYQVTKTTQTGMIGASNSDLISSQQKFVFGGAAEFAWAETDFSGTQASTGGRNDYLMILATEDAFISVVGLGNVGVKGADVRVTGYFATADASTYQALVLSELQN</sequence>
<reference evidence="1" key="1">
    <citation type="journal article" date="2014" name="Front. Microbiol.">
        <title>High frequency of phylogenetically diverse reductive dehalogenase-homologous genes in deep subseafloor sedimentary metagenomes.</title>
        <authorList>
            <person name="Kawai M."/>
            <person name="Futagami T."/>
            <person name="Toyoda A."/>
            <person name="Takaki Y."/>
            <person name="Nishi S."/>
            <person name="Hori S."/>
            <person name="Arai W."/>
            <person name="Tsubouchi T."/>
            <person name="Morono Y."/>
            <person name="Uchiyama I."/>
            <person name="Ito T."/>
            <person name="Fujiyama A."/>
            <person name="Inagaki F."/>
            <person name="Takami H."/>
        </authorList>
    </citation>
    <scope>NUCLEOTIDE SEQUENCE</scope>
    <source>
        <strain evidence="1">Expedition CK06-06</strain>
    </source>
</reference>
<evidence type="ECO:0000313" key="1">
    <source>
        <dbReference type="EMBL" id="GAH46594.1"/>
    </source>
</evidence>
<proteinExistence type="predicted"/>
<accession>X1GYB1</accession>
<comment type="caution">
    <text evidence="1">The sequence shown here is derived from an EMBL/GenBank/DDBJ whole genome shotgun (WGS) entry which is preliminary data.</text>
</comment>
<gene>
    <name evidence="1" type="ORF">S03H2_15020</name>
</gene>
<organism evidence="1">
    <name type="scientific">marine sediment metagenome</name>
    <dbReference type="NCBI Taxonomy" id="412755"/>
    <lineage>
        <taxon>unclassified sequences</taxon>
        <taxon>metagenomes</taxon>
        <taxon>ecological metagenomes</taxon>
    </lineage>
</organism>
<name>X1GYB1_9ZZZZ</name>
<dbReference type="EMBL" id="BARU01007623">
    <property type="protein sequence ID" value="GAH46594.1"/>
    <property type="molecule type" value="Genomic_DNA"/>
</dbReference>
<dbReference type="AlphaFoldDB" id="X1GYB1"/>
<protein>
    <submittedName>
        <fullName evidence="1">Uncharacterized protein</fullName>
    </submittedName>
</protein>